<dbReference type="InterPro" id="IPR003646">
    <property type="entry name" value="SH3-like_bac-type"/>
</dbReference>
<protein>
    <recommendedName>
        <fullName evidence="2">SH3b domain-containing protein</fullName>
    </recommendedName>
</protein>
<evidence type="ECO:0000313" key="3">
    <source>
        <dbReference type="EMBL" id="KGJ02081.1"/>
    </source>
</evidence>
<keyword evidence="1" id="KW-0732">Signal</keyword>
<evidence type="ECO:0000259" key="2">
    <source>
        <dbReference type="PROSITE" id="PS51781"/>
    </source>
</evidence>
<dbReference type="InterPro" id="IPR009642">
    <property type="entry name" value="DUF1236"/>
</dbReference>
<dbReference type="OrthoDB" id="102964at2"/>
<dbReference type="RefSeq" id="WP_036721804.1">
    <property type="nucleotide sequence ID" value="NZ_JRKS01000077.1"/>
</dbReference>
<dbReference type="STRING" id="690417.IC63_15380"/>
<accession>A0A099EVP9</accession>
<evidence type="ECO:0000256" key="1">
    <source>
        <dbReference type="SAM" id="SignalP"/>
    </source>
</evidence>
<proteinExistence type="predicted"/>
<dbReference type="Gene3D" id="2.30.30.40">
    <property type="entry name" value="SH3 Domains"/>
    <property type="match status" value="1"/>
</dbReference>
<name>A0A099EVP9_9RHOB</name>
<feature type="domain" description="SH3b" evidence="2">
    <location>
        <begin position="21"/>
        <end position="85"/>
    </location>
</feature>
<reference evidence="3 4" key="1">
    <citation type="submission" date="2014-09" db="EMBL/GenBank/DDBJ databases">
        <authorList>
            <person name="McGinnis J.M."/>
            <person name="Wolfgang W.J."/>
        </authorList>
    </citation>
    <scope>NUCLEOTIDE SEQUENCE [LARGE SCALE GENOMIC DNA]</scope>
    <source>
        <strain evidence="3 4">HAMBI 3106</strain>
    </source>
</reference>
<comment type="caution">
    <text evidence="3">The sequence shown here is derived from an EMBL/GenBank/DDBJ whole genome shotgun (WGS) entry which is preliminary data.</text>
</comment>
<dbReference type="PROSITE" id="PS51781">
    <property type="entry name" value="SH3B"/>
    <property type="match status" value="1"/>
</dbReference>
<dbReference type="AlphaFoldDB" id="A0A099EVP9"/>
<sequence length="224" mass="22750">MKKLLATTTVAALAFTGAAFAETSATAATDLNLRSAPQSTASIIGVIANGDEVAVTGCIESANWCEVTYKDQKGWAYGDYLTAKVGEKVEPLYPNRQAVGVTVIEAPAAADPAKQTTDTAVGGATGAAVGAVVAGPVGALVGAAIGGSAGAAASLDPAPEVRTYIDANPHDPVILDGEVVVGAGVPDTVTLYDIPDQPDYKYVTINGQPVLVSPTDRKIVYVYR</sequence>
<keyword evidence="4" id="KW-1185">Reference proteome</keyword>
<feature type="chain" id="PRO_5001945670" description="SH3b domain-containing protein" evidence="1">
    <location>
        <begin position="22"/>
        <end position="224"/>
    </location>
</feature>
<organism evidence="3 4">
    <name type="scientific">Paracoccus sphaerophysae</name>
    <dbReference type="NCBI Taxonomy" id="690417"/>
    <lineage>
        <taxon>Bacteria</taxon>
        <taxon>Pseudomonadati</taxon>
        <taxon>Pseudomonadota</taxon>
        <taxon>Alphaproteobacteria</taxon>
        <taxon>Rhodobacterales</taxon>
        <taxon>Paracoccaceae</taxon>
        <taxon>Paracoccus</taxon>
    </lineage>
</organism>
<dbReference type="Proteomes" id="UP000029917">
    <property type="component" value="Unassembled WGS sequence"/>
</dbReference>
<dbReference type="Pfam" id="PF06823">
    <property type="entry name" value="DUF1236"/>
    <property type="match status" value="1"/>
</dbReference>
<gene>
    <name evidence="3" type="ORF">IC63_15380</name>
</gene>
<reference evidence="3 4" key="2">
    <citation type="submission" date="2014-10" db="EMBL/GenBank/DDBJ databases">
        <title>Paracoccus sanguinis sp. nov., isolated from clinical specimens of New York State patients.</title>
        <authorList>
            <person name="Mingle L.A."/>
            <person name="Cole J.A."/>
            <person name="Lapierre P."/>
            <person name="Musser K.A."/>
        </authorList>
    </citation>
    <scope>NUCLEOTIDE SEQUENCE [LARGE SCALE GENOMIC DNA]</scope>
    <source>
        <strain evidence="3 4">HAMBI 3106</strain>
    </source>
</reference>
<dbReference type="Pfam" id="PF08239">
    <property type="entry name" value="SH3_3"/>
    <property type="match status" value="1"/>
</dbReference>
<feature type="signal peptide" evidence="1">
    <location>
        <begin position="1"/>
        <end position="21"/>
    </location>
</feature>
<dbReference type="EMBL" id="JRKS01000077">
    <property type="protein sequence ID" value="KGJ02081.1"/>
    <property type="molecule type" value="Genomic_DNA"/>
</dbReference>
<evidence type="ECO:0000313" key="4">
    <source>
        <dbReference type="Proteomes" id="UP000029917"/>
    </source>
</evidence>
<dbReference type="SMART" id="SM00287">
    <property type="entry name" value="SH3b"/>
    <property type="match status" value="1"/>
</dbReference>